<keyword evidence="1" id="KW-0472">Membrane</keyword>
<keyword evidence="1" id="KW-1133">Transmembrane helix</keyword>
<protein>
    <submittedName>
        <fullName evidence="2">Uncharacterized protein</fullName>
    </submittedName>
</protein>
<feature type="transmembrane region" description="Helical" evidence="1">
    <location>
        <begin position="39"/>
        <end position="58"/>
    </location>
</feature>
<evidence type="ECO:0000313" key="3">
    <source>
        <dbReference type="Proteomes" id="UP000030111"/>
    </source>
</evidence>
<keyword evidence="1" id="KW-0812">Transmembrane</keyword>
<feature type="transmembrane region" description="Helical" evidence="1">
    <location>
        <begin position="15"/>
        <end position="33"/>
    </location>
</feature>
<name>A0A0A2MSJ0_9FLAO</name>
<proteinExistence type="predicted"/>
<accession>A0A0A2MSJ0</accession>
<organism evidence="2 3">
    <name type="scientific">Flavobacterium subsaxonicum WB 4.1-42 = DSM 21790</name>
    <dbReference type="NCBI Taxonomy" id="1121898"/>
    <lineage>
        <taxon>Bacteria</taxon>
        <taxon>Pseudomonadati</taxon>
        <taxon>Bacteroidota</taxon>
        <taxon>Flavobacteriia</taxon>
        <taxon>Flavobacteriales</taxon>
        <taxon>Flavobacteriaceae</taxon>
        <taxon>Flavobacterium</taxon>
    </lineage>
</organism>
<evidence type="ECO:0000313" key="2">
    <source>
        <dbReference type="EMBL" id="KGO91175.1"/>
    </source>
</evidence>
<keyword evidence="3" id="KW-1185">Reference proteome</keyword>
<dbReference type="EMBL" id="JRLY01000024">
    <property type="protein sequence ID" value="KGO91175.1"/>
    <property type="molecule type" value="Genomic_DNA"/>
</dbReference>
<reference evidence="2 3" key="1">
    <citation type="submission" date="2013-09" db="EMBL/GenBank/DDBJ databases">
        <authorList>
            <person name="Zeng Z."/>
            <person name="Chen C."/>
        </authorList>
    </citation>
    <scope>NUCLEOTIDE SEQUENCE [LARGE SCALE GENOMIC DNA]</scope>
    <source>
        <strain evidence="2 3">WB 4.1-42</strain>
    </source>
</reference>
<dbReference type="AlphaFoldDB" id="A0A0A2MSJ0"/>
<comment type="caution">
    <text evidence="2">The sequence shown here is derived from an EMBL/GenBank/DDBJ whole genome shotgun (WGS) entry which is preliminary data.</text>
</comment>
<sequence length="132" mass="15803">MIRVSSLSTNFRRKILPIASLFILIIGIGYRFFFNPDFGLLDMLTFISFFSIIIYIILNRTIRNVYFEEDFLLVDKNKVYFKQIISLKKINFTRYKIYYKVDDRVKSFIFLIDSIPFIRSEIIGKIEAKISR</sequence>
<evidence type="ECO:0000256" key="1">
    <source>
        <dbReference type="SAM" id="Phobius"/>
    </source>
</evidence>
<gene>
    <name evidence="2" type="ORF">Q766_19635</name>
</gene>
<dbReference type="Proteomes" id="UP000030111">
    <property type="component" value="Unassembled WGS sequence"/>
</dbReference>